<keyword evidence="5" id="KW-1185">Reference proteome</keyword>
<dbReference type="Proteomes" id="UP000182321">
    <property type="component" value="Unassembled WGS sequence"/>
</dbReference>
<evidence type="ECO:0000313" key="5">
    <source>
        <dbReference type="Proteomes" id="UP000182321"/>
    </source>
</evidence>
<gene>
    <name evidence="4" type="ORF">SAMN02910377_01090</name>
</gene>
<dbReference type="RefSeq" id="WP_074790052.1">
    <property type="nucleotide sequence ID" value="NZ_FNZX01000006.1"/>
</dbReference>
<sequence>MKRKLILLIIASTLLLSACNQSSEETHSQELQENTVNSATSSPANDESSSSNSSTEDYSDYVGLWSTDGSRITDSGTEFNIEIQGNEITNASLYTQTSSYDRFAEVDNITGTIIDGTCTYEFTDDGWDNSGTLLIQLKDNTITIDVEDFVLSEDNVIGYGINGHYDLIKVQDDDSQTTTSDTTLNKYNDDWTEEQMLAEIDKRSHYKDETSYYPDFLRYKEVVRECTDISVDCYPLFNTDTQYYQATDFENVPPVIIHLAKNEIYARHGYIFTDEDLNNFYLTQLWYLPEVQAADFDDSVFNEYEKYNLELLSKLDTY</sequence>
<accession>A0A1H7HQH4</accession>
<proteinExistence type="predicted"/>
<feature type="chain" id="PRO_5010183770" evidence="2">
    <location>
        <begin position="24"/>
        <end position="318"/>
    </location>
</feature>
<evidence type="ECO:0000259" key="3">
    <source>
        <dbReference type="SMART" id="SM01324"/>
    </source>
</evidence>
<dbReference type="SMART" id="SM01324">
    <property type="entry name" value="YARHG"/>
    <property type="match status" value="1"/>
</dbReference>
<feature type="compositionally biased region" description="Low complexity" evidence="1">
    <location>
        <begin position="38"/>
        <end position="56"/>
    </location>
</feature>
<keyword evidence="2" id="KW-0732">Signal</keyword>
<evidence type="ECO:0000256" key="2">
    <source>
        <dbReference type="SAM" id="SignalP"/>
    </source>
</evidence>
<organism evidence="4 5">
    <name type="scientific">Pseudobutyrivibrio ruminis</name>
    <dbReference type="NCBI Taxonomy" id="46206"/>
    <lineage>
        <taxon>Bacteria</taxon>
        <taxon>Bacillati</taxon>
        <taxon>Bacillota</taxon>
        <taxon>Clostridia</taxon>
        <taxon>Lachnospirales</taxon>
        <taxon>Lachnospiraceae</taxon>
        <taxon>Pseudobutyrivibrio</taxon>
    </lineage>
</organism>
<dbReference type="PROSITE" id="PS51257">
    <property type="entry name" value="PROKAR_LIPOPROTEIN"/>
    <property type="match status" value="1"/>
</dbReference>
<evidence type="ECO:0000256" key="1">
    <source>
        <dbReference type="SAM" id="MobiDB-lite"/>
    </source>
</evidence>
<evidence type="ECO:0000313" key="4">
    <source>
        <dbReference type="EMBL" id="SEK52541.1"/>
    </source>
</evidence>
<dbReference type="AlphaFoldDB" id="A0A1H7HQH4"/>
<dbReference type="Pfam" id="PF13308">
    <property type="entry name" value="YARHG"/>
    <property type="match status" value="1"/>
</dbReference>
<dbReference type="InterPro" id="IPR025582">
    <property type="entry name" value="YARHG_dom"/>
</dbReference>
<dbReference type="Gene3D" id="1.20.58.1690">
    <property type="match status" value="1"/>
</dbReference>
<dbReference type="InterPro" id="IPR038434">
    <property type="entry name" value="YARHG_sf"/>
</dbReference>
<feature type="region of interest" description="Disordered" evidence="1">
    <location>
        <begin position="25"/>
        <end position="58"/>
    </location>
</feature>
<feature type="signal peptide" evidence="2">
    <location>
        <begin position="1"/>
        <end position="23"/>
    </location>
</feature>
<reference evidence="5" key="1">
    <citation type="submission" date="2016-10" db="EMBL/GenBank/DDBJ databases">
        <authorList>
            <person name="Varghese N."/>
        </authorList>
    </citation>
    <scope>NUCLEOTIDE SEQUENCE [LARGE SCALE GENOMIC DNA]</scope>
    <source>
        <strain evidence="5">ACV-9</strain>
    </source>
</reference>
<name>A0A1H7HQH4_9FIRM</name>
<dbReference type="EMBL" id="FNZX01000006">
    <property type="protein sequence ID" value="SEK52541.1"/>
    <property type="molecule type" value="Genomic_DNA"/>
</dbReference>
<feature type="domain" description="YARHG" evidence="3">
    <location>
        <begin position="232"/>
        <end position="317"/>
    </location>
</feature>
<protein>
    <submittedName>
        <fullName evidence="4">YARHG domain-containing protein</fullName>
    </submittedName>
</protein>